<keyword evidence="2" id="KW-1185">Reference proteome</keyword>
<proteinExistence type="predicted"/>
<gene>
    <name evidence="1" type="ORF">HHA01_15480</name>
</gene>
<reference evidence="1 2" key="1">
    <citation type="submission" date="2019-06" db="EMBL/GenBank/DDBJ databases">
        <title>Whole genome shotgun sequence of Halomonas halmophila NBRC 15537.</title>
        <authorList>
            <person name="Hosoyama A."/>
            <person name="Uohara A."/>
            <person name="Ohji S."/>
            <person name="Ichikawa N."/>
        </authorList>
    </citation>
    <scope>NUCLEOTIDE SEQUENCE [LARGE SCALE GENOMIC DNA]</scope>
    <source>
        <strain evidence="1 2">NBRC 15537</strain>
    </source>
</reference>
<evidence type="ECO:0000313" key="1">
    <source>
        <dbReference type="EMBL" id="GED22571.1"/>
    </source>
</evidence>
<accession>A0A4Y4F637</accession>
<dbReference type="EMBL" id="BJOC01000019">
    <property type="protein sequence ID" value="GED22571.1"/>
    <property type="molecule type" value="Genomic_DNA"/>
</dbReference>
<evidence type="ECO:0000313" key="2">
    <source>
        <dbReference type="Proteomes" id="UP000319812"/>
    </source>
</evidence>
<organism evidence="1 2">
    <name type="scientific">Halomonas halmophila</name>
    <dbReference type="NCBI Taxonomy" id="252"/>
    <lineage>
        <taxon>Bacteria</taxon>
        <taxon>Pseudomonadati</taxon>
        <taxon>Pseudomonadota</taxon>
        <taxon>Gammaproteobacteria</taxon>
        <taxon>Oceanospirillales</taxon>
        <taxon>Halomonadaceae</taxon>
        <taxon>Halomonas</taxon>
    </lineage>
</organism>
<dbReference type="RefSeq" id="WP_141319429.1">
    <property type="nucleotide sequence ID" value="NZ_BJOC01000019.1"/>
</dbReference>
<sequence>MYVRRDADQRIQQVSREPTSDCAEFVAADSTELLAFMADGLPSQGIDHFQASDLAFVRVVEDLIQLLMDKGHISFVELPEAAQDKVLERQRLRHRVAQGLDLVSDEDEDDDEVI</sequence>
<evidence type="ECO:0008006" key="3">
    <source>
        <dbReference type="Google" id="ProtNLM"/>
    </source>
</evidence>
<name>A0A4Y4F637_9GAMM</name>
<dbReference type="OrthoDB" id="8527830at2"/>
<comment type="caution">
    <text evidence="1">The sequence shown here is derived from an EMBL/GenBank/DDBJ whole genome shotgun (WGS) entry which is preliminary data.</text>
</comment>
<protein>
    <recommendedName>
        <fullName evidence="3">Tryptophan synthase subunit beta like protein</fullName>
    </recommendedName>
</protein>
<dbReference type="AlphaFoldDB" id="A0A4Y4F637"/>
<dbReference type="Proteomes" id="UP000319812">
    <property type="component" value="Unassembled WGS sequence"/>
</dbReference>